<gene>
    <name evidence="1" type="ORF">K435DRAFT_89132</name>
</gene>
<proteinExistence type="predicted"/>
<name>A0A4S8KPF0_DENBC</name>
<accession>A0A4S8KPF0</accession>
<organism evidence="1 2">
    <name type="scientific">Dendrothele bispora (strain CBS 962.96)</name>
    <dbReference type="NCBI Taxonomy" id="1314807"/>
    <lineage>
        <taxon>Eukaryota</taxon>
        <taxon>Fungi</taxon>
        <taxon>Dikarya</taxon>
        <taxon>Basidiomycota</taxon>
        <taxon>Agaricomycotina</taxon>
        <taxon>Agaricomycetes</taxon>
        <taxon>Agaricomycetidae</taxon>
        <taxon>Agaricales</taxon>
        <taxon>Agaricales incertae sedis</taxon>
        <taxon>Dendrothele</taxon>
    </lineage>
</organism>
<evidence type="ECO:0000313" key="2">
    <source>
        <dbReference type="Proteomes" id="UP000297245"/>
    </source>
</evidence>
<dbReference type="Proteomes" id="UP000297245">
    <property type="component" value="Unassembled WGS sequence"/>
</dbReference>
<reference evidence="1 2" key="1">
    <citation type="journal article" date="2019" name="Nat. Ecol. Evol.">
        <title>Megaphylogeny resolves global patterns of mushroom evolution.</title>
        <authorList>
            <person name="Varga T."/>
            <person name="Krizsan K."/>
            <person name="Foldi C."/>
            <person name="Dima B."/>
            <person name="Sanchez-Garcia M."/>
            <person name="Sanchez-Ramirez S."/>
            <person name="Szollosi G.J."/>
            <person name="Szarkandi J.G."/>
            <person name="Papp V."/>
            <person name="Albert L."/>
            <person name="Andreopoulos W."/>
            <person name="Angelini C."/>
            <person name="Antonin V."/>
            <person name="Barry K.W."/>
            <person name="Bougher N.L."/>
            <person name="Buchanan P."/>
            <person name="Buyck B."/>
            <person name="Bense V."/>
            <person name="Catcheside P."/>
            <person name="Chovatia M."/>
            <person name="Cooper J."/>
            <person name="Damon W."/>
            <person name="Desjardin D."/>
            <person name="Finy P."/>
            <person name="Geml J."/>
            <person name="Haridas S."/>
            <person name="Hughes K."/>
            <person name="Justo A."/>
            <person name="Karasinski D."/>
            <person name="Kautmanova I."/>
            <person name="Kiss B."/>
            <person name="Kocsube S."/>
            <person name="Kotiranta H."/>
            <person name="LaButti K.M."/>
            <person name="Lechner B.E."/>
            <person name="Liimatainen K."/>
            <person name="Lipzen A."/>
            <person name="Lukacs Z."/>
            <person name="Mihaltcheva S."/>
            <person name="Morgado L.N."/>
            <person name="Niskanen T."/>
            <person name="Noordeloos M.E."/>
            <person name="Ohm R.A."/>
            <person name="Ortiz-Santana B."/>
            <person name="Ovrebo C."/>
            <person name="Racz N."/>
            <person name="Riley R."/>
            <person name="Savchenko A."/>
            <person name="Shiryaev A."/>
            <person name="Soop K."/>
            <person name="Spirin V."/>
            <person name="Szebenyi C."/>
            <person name="Tomsovsky M."/>
            <person name="Tulloss R.E."/>
            <person name="Uehling J."/>
            <person name="Grigoriev I.V."/>
            <person name="Vagvolgyi C."/>
            <person name="Papp T."/>
            <person name="Martin F.M."/>
            <person name="Miettinen O."/>
            <person name="Hibbett D.S."/>
            <person name="Nagy L.G."/>
        </authorList>
    </citation>
    <scope>NUCLEOTIDE SEQUENCE [LARGE SCALE GENOMIC DNA]</scope>
    <source>
        <strain evidence="1 2">CBS 962.96</strain>
    </source>
</reference>
<keyword evidence="2" id="KW-1185">Reference proteome</keyword>
<protein>
    <submittedName>
        <fullName evidence="1">Uncharacterized protein</fullName>
    </submittedName>
</protein>
<dbReference type="AlphaFoldDB" id="A0A4S8KPF0"/>
<sequence length="139" mass="15299">MMLQWPLEKSHVNIAVISENSKSPAVVGAPPGTSGLAGSIDDSLVGATGRREIRELTTTTSGPRLGEMTQERHLSVPRGIPEKTMYRRIRLPPPLVVGSLLWLVQLVQQDTFPLRPTAVHYNICRIPTSLPITLIHFCL</sequence>
<evidence type="ECO:0000313" key="1">
    <source>
        <dbReference type="EMBL" id="THU77547.1"/>
    </source>
</evidence>
<dbReference type="EMBL" id="ML180408">
    <property type="protein sequence ID" value="THU77547.1"/>
    <property type="molecule type" value="Genomic_DNA"/>
</dbReference>